<comment type="caution">
    <text evidence="1">The sequence shown here is derived from an EMBL/GenBank/DDBJ whole genome shotgun (WGS) entry which is preliminary data.</text>
</comment>
<reference evidence="1" key="1">
    <citation type="submission" date="2022-12" db="EMBL/GenBank/DDBJ databases">
        <title>Genome Sequence of Lasiodiplodia mahajangana.</title>
        <authorList>
            <person name="Buettner E."/>
        </authorList>
    </citation>
    <scope>NUCLEOTIDE SEQUENCE</scope>
    <source>
        <strain evidence="1">VT137</strain>
    </source>
</reference>
<evidence type="ECO:0000313" key="1">
    <source>
        <dbReference type="EMBL" id="KAJ8132204.1"/>
    </source>
</evidence>
<accession>A0ACC2JY12</accession>
<name>A0ACC2JY12_9PEZI</name>
<proteinExistence type="predicted"/>
<sequence length="285" mass="32577">MGDSMFVGDTGGMTPQGSEPGSPEPPELSRAELLSSKTTMQDRKRRPRPRDVDGEIAEDDERERKLSRASRWQIFLYHRHLPAREGEIITSVYGDIEPTSHEYIAARQRLVDDQKNFKSHILADMAKLLELHAQQPGNEVLLDTEVVPTATRLRDLAHAAWSPENFFSVWKYMRGYIDYDKSSPLGQYYMKHMFQGLALEIAKWLRAKKTSAAEGTLRRQEVHDFYFAMPKKPQFSGVSKDCFQEVFEHQRNQKRPRVDNAAAEAAAHDRFEIDEAPPPPPPPSA</sequence>
<gene>
    <name evidence="1" type="ORF">O1611_g1418</name>
</gene>
<organism evidence="1 2">
    <name type="scientific">Lasiodiplodia mahajangana</name>
    <dbReference type="NCBI Taxonomy" id="1108764"/>
    <lineage>
        <taxon>Eukaryota</taxon>
        <taxon>Fungi</taxon>
        <taxon>Dikarya</taxon>
        <taxon>Ascomycota</taxon>
        <taxon>Pezizomycotina</taxon>
        <taxon>Dothideomycetes</taxon>
        <taxon>Dothideomycetes incertae sedis</taxon>
        <taxon>Botryosphaeriales</taxon>
        <taxon>Botryosphaeriaceae</taxon>
        <taxon>Lasiodiplodia</taxon>
    </lineage>
</organism>
<dbReference type="Proteomes" id="UP001153332">
    <property type="component" value="Unassembled WGS sequence"/>
</dbReference>
<keyword evidence="2" id="KW-1185">Reference proteome</keyword>
<evidence type="ECO:0000313" key="2">
    <source>
        <dbReference type="Proteomes" id="UP001153332"/>
    </source>
</evidence>
<dbReference type="EMBL" id="JAPUUL010000164">
    <property type="protein sequence ID" value="KAJ8132204.1"/>
    <property type="molecule type" value="Genomic_DNA"/>
</dbReference>
<protein>
    <submittedName>
        <fullName evidence="1">Uncharacterized protein</fullName>
    </submittedName>
</protein>